<dbReference type="OrthoDB" id="416679at2759"/>
<reference evidence="2 3" key="1">
    <citation type="submission" date="2016-02" db="EMBL/GenBank/DDBJ databases">
        <title>Genome analysis of coral dinoflagellate symbionts highlights evolutionary adaptations to a symbiotic lifestyle.</title>
        <authorList>
            <person name="Aranda M."/>
            <person name="Li Y."/>
            <person name="Liew Y.J."/>
            <person name="Baumgarten S."/>
            <person name="Simakov O."/>
            <person name="Wilson M."/>
            <person name="Piel J."/>
            <person name="Ashoor H."/>
            <person name="Bougouffa S."/>
            <person name="Bajic V.B."/>
            <person name="Ryu T."/>
            <person name="Ravasi T."/>
            <person name="Bayer T."/>
            <person name="Micklem G."/>
            <person name="Kim H."/>
            <person name="Bhak J."/>
            <person name="Lajeunesse T.C."/>
            <person name="Voolstra C.R."/>
        </authorList>
    </citation>
    <scope>NUCLEOTIDE SEQUENCE [LARGE SCALE GENOMIC DNA]</scope>
    <source>
        <strain evidence="2 3">CCMP2467</strain>
    </source>
</reference>
<sequence>MEDQGTKDGTASVREVLGEQLKALQAQQGNVFAGKPEGAERLVFWSLWRGLKVLLLVQGYLGRGVGTPPRFKELKEKLEELAAVVLSPISSRVRCVRDWVNSMFSVDQRHSAHYVLIWRRWSISRLKREARRKRGSCIIAQDDTCEVALRRLAAWIHERRTGDKDAAQSMLAIKPSSFSSDVAPSWLVTEAASYSQSEHKRRERARAQAGGHHGGGNSKGGEPKSGKGKGKDKKKGGGKAANRLQFRLSKELLPKMPTQLQAEIEEQFAFVGGMTGAGALSRLHLERPGLQAAVCDQSNAFTSVLVPEWMIPYQAVPPIPAGDVWELLPQALRGTVGVSDWVCPCYMRLPMGCSHSVHILMSINLRIIGMTLRSSSLLSRASLSGHVIEEEFVIEKRPIEGFFGCSDAEWWKRFHARGADRREAGFSVEEWWRAIRKARLSSKRIFVIMHLFGGERRSEDVQAFVERFAEEAGISVLMATIDLATDYRWDLAREDTQHELLGMMSGFVDLLLLGPPCSTVSRARHLRNSVGIRPVRLRSCFWGRPGLKVHEQARVEEANTLYKHSVALCDRISLYGGGFLWEHPKDPGEHPFPSIFATVEFKELLCRTEASSVSFDQCVLGGPTQKPTTLAGNCGGLEAFAHCRCPGVDGLHSHERSLGFDGEGHFLTRRLQTYPPGMCSLIAKGLIDTCVSWQEAQGVA</sequence>
<accession>A0A1Q9BXN8</accession>
<evidence type="ECO:0000313" key="2">
    <source>
        <dbReference type="EMBL" id="OLP75432.1"/>
    </source>
</evidence>
<dbReference type="Proteomes" id="UP000186817">
    <property type="component" value="Unassembled WGS sequence"/>
</dbReference>
<dbReference type="AlphaFoldDB" id="A0A1Q9BXN8"/>
<gene>
    <name evidence="2" type="ORF">AK812_SmicGene44764</name>
</gene>
<feature type="region of interest" description="Disordered" evidence="1">
    <location>
        <begin position="193"/>
        <end position="241"/>
    </location>
</feature>
<dbReference type="EMBL" id="LSRX01002487">
    <property type="protein sequence ID" value="OLP75432.1"/>
    <property type="molecule type" value="Genomic_DNA"/>
</dbReference>
<feature type="compositionally biased region" description="Basic residues" evidence="1">
    <location>
        <begin position="226"/>
        <end position="237"/>
    </location>
</feature>
<name>A0A1Q9BXN8_SYMMI</name>
<proteinExistence type="predicted"/>
<comment type="caution">
    <text evidence="2">The sequence shown here is derived from an EMBL/GenBank/DDBJ whole genome shotgun (WGS) entry which is preliminary data.</text>
</comment>
<keyword evidence="3" id="KW-1185">Reference proteome</keyword>
<protein>
    <submittedName>
        <fullName evidence="2">Uncharacterized protein</fullName>
    </submittedName>
</protein>
<evidence type="ECO:0000256" key="1">
    <source>
        <dbReference type="SAM" id="MobiDB-lite"/>
    </source>
</evidence>
<evidence type="ECO:0000313" key="3">
    <source>
        <dbReference type="Proteomes" id="UP000186817"/>
    </source>
</evidence>
<organism evidence="2 3">
    <name type="scientific">Symbiodinium microadriaticum</name>
    <name type="common">Dinoflagellate</name>
    <name type="synonym">Zooxanthella microadriatica</name>
    <dbReference type="NCBI Taxonomy" id="2951"/>
    <lineage>
        <taxon>Eukaryota</taxon>
        <taxon>Sar</taxon>
        <taxon>Alveolata</taxon>
        <taxon>Dinophyceae</taxon>
        <taxon>Suessiales</taxon>
        <taxon>Symbiodiniaceae</taxon>
        <taxon>Symbiodinium</taxon>
    </lineage>
</organism>